<protein>
    <submittedName>
        <fullName evidence="2">Uncharacterized protein</fullName>
    </submittedName>
</protein>
<name>A0AAW1V408_9CUCU</name>
<comment type="caution">
    <text evidence="2">The sequence shown here is derived from an EMBL/GenBank/DDBJ whole genome shotgun (WGS) entry which is preliminary data.</text>
</comment>
<organism evidence="2 3">
    <name type="scientific">Henosepilachna vigintioctopunctata</name>
    <dbReference type="NCBI Taxonomy" id="420089"/>
    <lineage>
        <taxon>Eukaryota</taxon>
        <taxon>Metazoa</taxon>
        <taxon>Ecdysozoa</taxon>
        <taxon>Arthropoda</taxon>
        <taxon>Hexapoda</taxon>
        <taxon>Insecta</taxon>
        <taxon>Pterygota</taxon>
        <taxon>Neoptera</taxon>
        <taxon>Endopterygota</taxon>
        <taxon>Coleoptera</taxon>
        <taxon>Polyphaga</taxon>
        <taxon>Cucujiformia</taxon>
        <taxon>Coccinelloidea</taxon>
        <taxon>Coccinellidae</taxon>
        <taxon>Epilachninae</taxon>
        <taxon>Epilachnini</taxon>
        <taxon>Henosepilachna</taxon>
    </lineage>
</organism>
<dbReference type="Proteomes" id="UP001431783">
    <property type="component" value="Unassembled WGS sequence"/>
</dbReference>
<feature type="region of interest" description="Disordered" evidence="1">
    <location>
        <begin position="55"/>
        <end position="76"/>
    </location>
</feature>
<evidence type="ECO:0000313" key="2">
    <source>
        <dbReference type="EMBL" id="KAK9887766.1"/>
    </source>
</evidence>
<feature type="compositionally biased region" description="Polar residues" evidence="1">
    <location>
        <begin position="55"/>
        <end position="68"/>
    </location>
</feature>
<accession>A0AAW1V408</accession>
<evidence type="ECO:0000256" key="1">
    <source>
        <dbReference type="SAM" id="MobiDB-lite"/>
    </source>
</evidence>
<feature type="compositionally biased region" description="Basic and acidic residues" evidence="1">
    <location>
        <begin position="627"/>
        <end position="649"/>
    </location>
</feature>
<gene>
    <name evidence="2" type="ORF">WA026_000081</name>
</gene>
<feature type="compositionally biased region" description="Basic and acidic residues" evidence="1">
    <location>
        <begin position="608"/>
        <end position="619"/>
    </location>
</feature>
<feature type="region of interest" description="Disordered" evidence="1">
    <location>
        <begin position="706"/>
        <end position="728"/>
    </location>
</feature>
<dbReference type="EMBL" id="JARQZJ010000121">
    <property type="protein sequence ID" value="KAK9887766.1"/>
    <property type="molecule type" value="Genomic_DNA"/>
</dbReference>
<proteinExistence type="predicted"/>
<reference evidence="2 3" key="1">
    <citation type="submission" date="2023-03" db="EMBL/GenBank/DDBJ databases">
        <title>Genome insight into feeding habits of ladybird beetles.</title>
        <authorList>
            <person name="Li H.-S."/>
            <person name="Huang Y.-H."/>
            <person name="Pang H."/>
        </authorList>
    </citation>
    <scope>NUCLEOTIDE SEQUENCE [LARGE SCALE GENOMIC DNA]</scope>
    <source>
        <strain evidence="2">SYSU_2023b</strain>
        <tissue evidence="2">Whole body</tissue>
    </source>
</reference>
<evidence type="ECO:0000313" key="3">
    <source>
        <dbReference type="Proteomes" id="UP001431783"/>
    </source>
</evidence>
<feature type="region of interest" description="Disordered" evidence="1">
    <location>
        <begin position="604"/>
        <end position="649"/>
    </location>
</feature>
<keyword evidence="3" id="KW-1185">Reference proteome</keyword>
<dbReference type="AlphaFoldDB" id="A0AAW1V408"/>
<sequence>MNIPIKNNFKSNQLYNKQLQSNTDDKQFHLNASSKEETLTKKDSEVSVPVHAVNPTRTSKTNQNTQVEPENHRAESTIKKTHLKTRGDISNLIMTVESSLEKHFPKPPTKAELELLLQPAVKDEIPAECKTDIPPHVYAEVNKPRKIQHNLQSQTDPEDGLVTCHANNNQSPSKGMPFRVISSIEQPRDRCHFTKPITMKTDSKVQVHTELKNESAFETDSTKTPPFYSEINKEQKLKHRMQVHPKHELLTGTAKSSCIEPRDQPTIKDNAGSVVPTYSQPNKDRKLKDTLRSHTEHNDVITTSGTKEYHDEVKRTSMQIVSLLTLREEKSGRRTPSHSENIYEEPEDIHTASPKLVTRSHPIMKSDTVVPVYAEPTNETVPTIKQYPYSNYMTDNDLYATLNNEFDKPEDSEQNCILGKLDSLMTEELQCEMDFYDEAIDEFECENGLYGSPQELLNTPTDFKAKSNDKRSNDALCKNWKRQFQFPPPPIDDAPIYAEPNVPVAENVRGSRGSVDKFNNKPTEYEMENELYAESNNIQKNNYEYPEYEEPEIICDDVAVETSKLDKKAEEVEYSCIPETDNKTEHYYNRPFKTDDFHVYEDPEECQIETKQEKPDNTKAKKKNTRQKSDPCTKSEPSGKTEETKKGDHFIHKIFKQATRKNSDKSDKGGDVLLGGNVDETLVMLTDIQQILEKKKRMIKAMAQQEREVEARRTHSKSKSADLACRSKSYPSRSPDLLKDLSEHVGFRGLEDEYATVCDVLKENIYSEVVNDNKFERKQRHPIGTGKYGTWAHGKEASHIQIFSPKQGAYATIGNVRSQPVLHHRKYLKEGRFPHSHTVLYTRHGLGGLEFELFAQLCKRKVRGARDSSVSALRPPGADPNTLGSRFAAFNRNIFAQNYTMFLQMLL</sequence>
<feature type="region of interest" description="Disordered" evidence="1">
    <location>
        <begin position="252"/>
        <end position="285"/>
    </location>
</feature>